<dbReference type="KEGG" id="omr:OXIME_000712"/>
<evidence type="ECO:0000256" key="1">
    <source>
        <dbReference type="SAM" id="Phobius"/>
    </source>
</evidence>
<sequence length="291" mass="33325">MLTINLTNLAYFLPQYLVSSAIAIIIFIYLEKRFSKFDLFFTLIRRPHKDLTDFNFLFCTPLSFDHGVLPVFDLTIYYSDTLGTLSSRISSLANKSKHNIKDQVYSMDYQKGLKSTIAPSSRFQKSEIYSNHIIYKFLASIYAISAWIGMLLVLTPYSRIQIFIPHFSSSINLIVAIVLGISIFEATISIIVFFTGNSRKWFLYVEGLVFIAISLFFISPSMVWIYGFSVLSRILIYAIITALILFITFLIFQLESKRNSFLASLYSSGVAYGFFIATVSYNIYIIIMSKI</sequence>
<feature type="transmembrane region" description="Helical" evidence="1">
    <location>
        <begin position="133"/>
        <end position="153"/>
    </location>
</feature>
<dbReference type="RefSeq" id="WP_393972106.1">
    <property type="nucleotide sequence ID" value="NZ_CP133772.1"/>
</dbReference>
<protein>
    <submittedName>
        <fullName evidence="2">Uncharacterized protein</fullName>
    </submittedName>
</protein>
<feature type="transmembrane region" description="Helical" evidence="1">
    <location>
        <begin position="264"/>
        <end position="287"/>
    </location>
</feature>
<evidence type="ECO:0000313" key="3">
    <source>
        <dbReference type="Proteomes" id="UP001451606"/>
    </source>
</evidence>
<gene>
    <name evidence="2" type="ORF">OXIME_000712</name>
</gene>
<feature type="transmembrane region" description="Helical" evidence="1">
    <location>
        <begin position="201"/>
        <end position="228"/>
    </location>
</feature>
<proteinExistence type="predicted"/>
<feature type="transmembrane region" description="Helical" evidence="1">
    <location>
        <begin position="173"/>
        <end position="194"/>
    </location>
</feature>
<keyword evidence="3" id="KW-1185">Reference proteome</keyword>
<organism evidence="2 3">
    <name type="scientific">Oxyplasma meridianum</name>
    <dbReference type="NCBI Taxonomy" id="3073602"/>
    <lineage>
        <taxon>Archaea</taxon>
        <taxon>Methanobacteriati</taxon>
        <taxon>Thermoplasmatota</taxon>
        <taxon>Thermoplasmata</taxon>
        <taxon>Thermoplasmatales</taxon>
        <taxon>Thermoplasmataceae</taxon>
        <taxon>Oxyplasma</taxon>
    </lineage>
</organism>
<feature type="transmembrane region" description="Helical" evidence="1">
    <location>
        <begin position="234"/>
        <end position="252"/>
    </location>
</feature>
<reference evidence="2 3" key="1">
    <citation type="submission" date="2023-09" db="EMBL/GenBank/DDBJ databases">
        <authorList>
            <person name="Golyshina O.V."/>
            <person name="Lunev E.A."/>
            <person name="Bargiela R."/>
            <person name="Gaines M.C."/>
            <person name="Daum B."/>
            <person name="Bale N.J."/>
            <person name="Koenen M."/>
            <person name="Sinninghe Damst J.S."/>
            <person name="Yakimov M."/>
            <person name="Golyshin P.N."/>
        </authorList>
    </citation>
    <scope>NUCLEOTIDE SEQUENCE [LARGE SCALE GENOMIC DNA]</scope>
    <source>
        <strain evidence="2 3">M1</strain>
    </source>
</reference>
<evidence type="ECO:0000313" key="2">
    <source>
        <dbReference type="EMBL" id="WYY00156.1"/>
    </source>
</evidence>
<feature type="transmembrane region" description="Helical" evidence="1">
    <location>
        <begin position="12"/>
        <end position="30"/>
    </location>
</feature>
<keyword evidence="1" id="KW-0812">Transmembrane</keyword>
<dbReference type="Proteomes" id="UP001451606">
    <property type="component" value="Chromosome"/>
</dbReference>
<dbReference type="GeneID" id="95967442"/>
<name>A0AAX4NHB9_9ARCH</name>
<accession>A0AAX4NHB9</accession>
<keyword evidence="1" id="KW-1133">Transmembrane helix</keyword>
<dbReference type="AlphaFoldDB" id="A0AAX4NHB9"/>
<keyword evidence="1" id="KW-0472">Membrane</keyword>
<dbReference type="EMBL" id="CP133772">
    <property type="protein sequence ID" value="WYY00156.1"/>
    <property type="molecule type" value="Genomic_DNA"/>
</dbReference>